<evidence type="ECO:0000256" key="9">
    <source>
        <dbReference type="PIRSR" id="PIRSR001134-2"/>
    </source>
</evidence>
<feature type="active site" description="Charge relay system" evidence="8">
    <location>
        <position position="253"/>
    </location>
</feature>
<dbReference type="PIRSF" id="PIRSF001134">
    <property type="entry name" value="Streptogrisin"/>
    <property type="match status" value="1"/>
</dbReference>
<dbReference type="GO" id="GO:0006508">
    <property type="term" value="P:proteolysis"/>
    <property type="evidence" value="ECO:0007669"/>
    <property type="project" value="UniProtKB-KW"/>
</dbReference>
<dbReference type="Pfam" id="PF02983">
    <property type="entry name" value="Pro_Al_protease"/>
    <property type="match status" value="1"/>
</dbReference>
<evidence type="ECO:0000313" key="13">
    <source>
        <dbReference type="EMBL" id="PKW13950.1"/>
    </source>
</evidence>
<feature type="signal peptide" evidence="11">
    <location>
        <begin position="1"/>
        <end position="22"/>
    </location>
</feature>
<dbReference type="GO" id="GO:0004252">
    <property type="term" value="F:serine-type endopeptidase activity"/>
    <property type="evidence" value="ECO:0007669"/>
    <property type="project" value="InterPro"/>
</dbReference>
<evidence type="ECO:0000256" key="1">
    <source>
        <dbReference type="ARBA" id="ARBA00007664"/>
    </source>
</evidence>
<accession>A0A2N3XTP0</accession>
<evidence type="ECO:0000256" key="3">
    <source>
        <dbReference type="ARBA" id="ARBA00022729"/>
    </source>
</evidence>
<dbReference type="PRINTS" id="PR00861">
    <property type="entry name" value="ALYTICPTASE"/>
</dbReference>
<dbReference type="EMBL" id="PJNB01000001">
    <property type="protein sequence ID" value="PKW13950.1"/>
    <property type="molecule type" value="Genomic_DNA"/>
</dbReference>
<dbReference type="InterPro" id="IPR035070">
    <property type="entry name" value="Streptogrisin_prodomain"/>
</dbReference>
<feature type="region of interest" description="Disordered" evidence="10">
    <location>
        <begin position="331"/>
        <end position="351"/>
    </location>
</feature>
<feature type="active site" description="Charge relay system" evidence="8">
    <location>
        <position position="334"/>
    </location>
</feature>
<proteinExistence type="inferred from homology"/>
<feature type="chain" id="PRO_5014943754" evidence="11">
    <location>
        <begin position="23"/>
        <end position="380"/>
    </location>
</feature>
<dbReference type="InterPro" id="IPR001316">
    <property type="entry name" value="Pept_S1A_streptogrisin"/>
</dbReference>
<feature type="disulfide bond" evidence="9">
    <location>
        <begin position="328"/>
        <end position="355"/>
    </location>
</feature>
<dbReference type="InterPro" id="IPR043504">
    <property type="entry name" value="Peptidase_S1_PA_chymotrypsin"/>
</dbReference>
<dbReference type="InterPro" id="IPR004236">
    <property type="entry name" value="Pept_S1_alpha_lytic"/>
</dbReference>
<evidence type="ECO:0000256" key="5">
    <source>
        <dbReference type="ARBA" id="ARBA00022825"/>
    </source>
</evidence>
<keyword evidence="4" id="KW-0378">Hydrolase</keyword>
<keyword evidence="6" id="KW-0865">Zymogen</keyword>
<dbReference type="CDD" id="cd21112">
    <property type="entry name" value="alphaLP-like"/>
    <property type="match status" value="1"/>
</dbReference>
<evidence type="ECO:0000259" key="12">
    <source>
        <dbReference type="Pfam" id="PF02983"/>
    </source>
</evidence>
<dbReference type="Proteomes" id="UP000233786">
    <property type="component" value="Unassembled WGS sequence"/>
</dbReference>
<feature type="active site" description="Charge relay system" evidence="8">
    <location>
        <position position="229"/>
    </location>
</feature>
<evidence type="ECO:0000313" key="14">
    <source>
        <dbReference type="Proteomes" id="UP000233786"/>
    </source>
</evidence>
<dbReference type="AlphaFoldDB" id="A0A2N3XTP0"/>
<dbReference type="GO" id="GO:0005576">
    <property type="term" value="C:extracellular region"/>
    <property type="evidence" value="ECO:0007669"/>
    <property type="project" value="InterPro"/>
</dbReference>
<gene>
    <name evidence="13" type="ORF">A8926_1520</name>
</gene>
<sequence>MKRRLAARVAGTVMLAAGTVAALTMPATATATATATETAPPASEPATLLDAMQRDLGLNRDQALQRLDQEADANRAEQQLRTSLGGTFGGAYFDPASGKLVVGVTDSAAFDAVRAAGAEPTLVDYSIEELNGVVEGLNLRSAAAPKPVSGWYADSRANSVVITTRPGSVVQAAQFVRSTGVLVDAVRVVESTEDPRTLADVIGGNAYYIGSARCSVGFSVQGGFVTAGHCGNEGETTSQPTGQFEGSSFPDNDYGWVRVGAGETPQPLVNQYNGSNVSVAGSTESAVGASICRSGSTTGWHCGSVQAKNQTVRYPQGTVTGLTRTDVCAEPGDSGGSWLSGDQAQGVTSGGSGNCSSGGTTYFQPVNEILQAYGLSLLTQ</sequence>
<dbReference type="STRING" id="994479.GCA_000194155_04227"/>
<feature type="disulfide bond" evidence="9">
    <location>
        <begin position="214"/>
        <end position="230"/>
    </location>
</feature>
<dbReference type="RefSeq" id="WP_010308419.1">
    <property type="nucleotide sequence ID" value="NZ_CP061007.1"/>
</dbReference>
<protein>
    <submittedName>
        <fullName evidence="13">Streptogrisin C</fullName>
    </submittedName>
</protein>
<evidence type="ECO:0000256" key="4">
    <source>
        <dbReference type="ARBA" id="ARBA00022801"/>
    </source>
</evidence>
<reference evidence="13" key="1">
    <citation type="submission" date="2017-12" db="EMBL/GenBank/DDBJ databases">
        <title>Sequencing the genomes of 1000 Actinobacteria strains.</title>
        <authorList>
            <person name="Klenk H.-P."/>
        </authorList>
    </citation>
    <scope>NUCLEOTIDE SEQUENCE [LARGE SCALE GENOMIC DNA]</scope>
    <source>
        <strain evidence="13">DSM 44228</strain>
    </source>
</reference>
<keyword evidence="3 11" id="KW-0732">Signal</keyword>
<evidence type="ECO:0000256" key="6">
    <source>
        <dbReference type="ARBA" id="ARBA00023145"/>
    </source>
</evidence>
<evidence type="ECO:0000256" key="7">
    <source>
        <dbReference type="ARBA" id="ARBA00023157"/>
    </source>
</evidence>
<dbReference type="Gene3D" id="2.40.10.10">
    <property type="entry name" value="Trypsin-like serine proteases"/>
    <property type="match status" value="2"/>
</dbReference>
<dbReference type="SUPFAM" id="SSF50494">
    <property type="entry name" value="Trypsin-like serine proteases"/>
    <property type="match status" value="1"/>
</dbReference>
<comment type="similarity">
    <text evidence="1">Belongs to the peptidase S1 family.</text>
</comment>
<keyword evidence="2" id="KW-0645">Protease</keyword>
<keyword evidence="7 9" id="KW-1015">Disulfide bond</keyword>
<keyword evidence="14" id="KW-1185">Reference proteome</keyword>
<feature type="disulfide bond" evidence="9">
    <location>
        <begin position="292"/>
        <end position="302"/>
    </location>
</feature>
<dbReference type="InterPro" id="IPR009003">
    <property type="entry name" value="Peptidase_S1_PA"/>
</dbReference>
<keyword evidence="5" id="KW-0720">Serine protease</keyword>
<comment type="caution">
    <text evidence="13">The sequence shown here is derived from an EMBL/GenBank/DDBJ whole genome shotgun (WGS) entry which is preliminary data.</text>
</comment>
<dbReference type="OrthoDB" id="8781117at2"/>
<name>A0A2N3XTP0_SACSN</name>
<evidence type="ECO:0000256" key="2">
    <source>
        <dbReference type="ARBA" id="ARBA00022670"/>
    </source>
</evidence>
<evidence type="ECO:0000256" key="8">
    <source>
        <dbReference type="PIRSR" id="PIRSR001134-1"/>
    </source>
</evidence>
<dbReference type="Gene3D" id="3.30.300.50">
    <property type="match status" value="2"/>
</dbReference>
<organism evidence="13 14">
    <name type="scientific">Saccharopolyspora spinosa</name>
    <dbReference type="NCBI Taxonomy" id="60894"/>
    <lineage>
        <taxon>Bacteria</taxon>
        <taxon>Bacillati</taxon>
        <taxon>Actinomycetota</taxon>
        <taxon>Actinomycetes</taxon>
        <taxon>Pseudonocardiales</taxon>
        <taxon>Pseudonocardiaceae</taxon>
        <taxon>Saccharopolyspora</taxon>
    </lineage>
</organism>
<evidence type="ECO:0000256" key="11">
    <source>
        <dbReference type="SAM" id="SignalP"/>
    </source>
</evidence>
<evidence type="ECO:0000256" key="10">
    <source>
        <dbReference type="SAM" id="MobiDB-lite"/>
    </source>
</evidence>
<feature type="domain" description="Peptidase S1A alpha-lytic prodomain" evidence="12">
    <location>
        <begin position="125"/>
        <end position="182"/>
    </location>
</feature>